<dbReference type="EMBL" id="JAHRHJ020000003">
    <property type="protein sequence ID" value="KAH9323395.1"/>
    <property type="molecule type" value="Genomic_DNA"/>
</dbReference>
<protein>
    <submittedName>
        <fullName evidence="1">Uncharacterized protein</fullName>
    </submittedName>
</protein>
<evidence type="ECO:0000313" key="2">
    <source>
        <dbReference type="Proteomes" id="UP000824469"/>
    </source>
</evidence>
<keyword evidence="2" id="KW-1185">Reference proteome</keyword>
<gene>
    <name evidence="1" type="ORF">KI387_018034</name>
</gene>
<accession>A0AA38GKH3</accession>
<dbReference type="AlphaFoldDB" id="A0AA38GKH3"/>
<reference evidence="1 2" key="1">
    <citation type="journal article" date="2021" name="Nat. Plants">
        <title>The Taxus genome provides insights into paclitaxel biosynthesis.</title>
        <authorList>
            <person name="Xiong X."/>
            <person name="Gou J."/>
            <person name="Liao Q."/>
            <person name="Li Y."/>
            <person name="Zhou Q."/>
            <person name="Bi G."/>
            <person name="Li C."/>
            <person name="Du R."/>
            <person name="Wang X."/>
            <person name="Sun T."/>
            <person name="Guo L."/>
            <person name="Liang H."/>
            <person name="Lu P."/>
            <person name="Wu Y."/>
            <person name="Zhang Z."/>
            <person name="Ro D.K."/>
            <person name="Shang Y."/>
            <person name="Huang S."/>
            <person name="Yan J."/>
        </authorList>
    </citation>
    <scope>NUCLEOTIDE SEQUENCE [LARGE SCALE GENOMIC DNA]</scope>
    <source>
        <strain evidence="1">Ta-2019</strain>
    </source>
</reference>
<evidence type="ECO:0000313" key="1">
    <source>
        <dbReference type="EMBL" id="KAH9323395.1"/>
    </source>
</evidence>
<name>A0AA38GKH3_TAXCH</name>
<organism evidence="1 2">
    <name type="scientific">Taxus chinensis</name>
    <name type="common">Chinese yew</name>
    <name type="synonym">Taxus wallichiana var. chinensis</name>
    <dbReference type="NCBI Taxonomy" id="29808"/>
    <lineage>
        <taxon>Eukaryota</taxon>
        <taxon>Viridiplantae</taxon>
        <taxon>Streptophyta</taxon>
        <taxon>Embryophyta</taxon>
        <taxon>Tracheophyta</taxon>
        <taxon>Spermatophyta</taxon>
        <taxon>Pinopsida</taxon>
        <taxon>Pinidae</taxon>
        <taxon>Conifers II</taxon>
        <taxon>Cupressales</taxon>
        <taxon>Taxaceae</taxon>
        <taxon>Taxus</taxon>
    </lineage>
</organism>
<sequence length="74" mass="8429">MVHLVLATLAHSFDWALPDGFPSEKLDMSDELGSALKKAQELTTIPTQCLPHHLYLLWRSRSLKKPLLECVKCR</sequence>
<feature type="non-terminal residue" evidence="1">
    <location>
        <position position="74"/>
    </location>
</feature>
<comment type="caution">
    <text evidence="1">The sequence shown here is derived from an EMBL/GenBank/DDBJ whole genome shotgun (WGS) entry which is preliminary data.</text>
</comment>
<dbReference type="Proteomes" id="UP000824469">
    <property type="component" value="Unassembled WGS sequence"/>
</dbReference>
<proteinExistence type="predicted"/>